<dbReference type="InterPro" id="IPR052385">
    <property type="entry name" value="Obscurin/Obscurin-like_Reg"/>
</dbReference>
<dbReference type="GO" id="GO:0045989">
    <property type="term" value="P:positive regulation of striated muscle contraction"/>
    <property type="evidence" value="ECO:0007669"/>
    <property type="project" value="UniProtKB-ARBA"/>
</dbReference>
<evidence type="ECO:0000256" key="12">
    <source>
        <dbReference type="ARBA" id="ARBA00022737"/>
    </source>
</evidence>
<dbReference type="InterPro" id="IPR011009">
    <property type="entry name" value="Kinase-like_dom_sf"/>
</dbReference>
<feature type="domain" description="Ig-like" evidence="30">
    <location>
        <begin position="3311"/>
        <end position="3395"/>
    </location>
</feature>
<comment type="cofactor">
    <cofactor evidence="1">
        <name>Mg(2+)</name>
        <dbReference type="ChEBI" id="CHEBI:18420"/>
    </cofactor>
</comment>
<feature type="domain" description="Ig-like" evidence="30">
    <location>
        <begin position="539"/>
        <end position="613"/>
    </location>
</feature>
<keyword evidence="17" id="KW-0112">Calmodulin-binding</keyword>
<feature type="compositionally biased region" description="Low complexity" evidence="25">
    <location>
        <begin position="5966"/>
        <end position="5978"/>
    </location>
</feature>
<evidence type="ECO:0000256" key="9">
    <source>
        <dbReference type="ARBA" id="ARBA00022553"/>
    </source>
</evidence>
<dbReference type="FunFam" id="2.60.40.10:FF:000032">
    <property type="entry name" value="palladin isoform X1"/>
    <property type="match status" value="1"/>
</dbReference>
<feature type="domain" description="Ig-like" evidence="30">
    <location>
        <begin position="1618"/>
        <end position="1702"/>
    </location>
</feature>
<dbReference type="Gene3D" id="3.30.200.20">
    <property type="entry name" value="Phosphorylase Kinase, domain 1"/>
    <property type="match status" value="2"/>
</dbReference>
<dbReference type="FunFam" id="1.10.510.10:FF:000519">
    <property type="entry name" value="Obscurin, cytoskeletal calmodulin and titin-interacting RhoGEF"/>
    <property type="match status" value="1"/>
</dbReference>
<feature type="domain" description="Ig-like" evidence="30">
    <location>
        <begin position="2688"/>
        <end position="2772"/>
    </location>
</feature>
<dbReference type="InterPro" id="IPR036116">
    <property type="entry name" value="FN3_sf"/>
</dbReference>
<dbReference type="InterPro" id="IPR036179">
    <property type="entry name" value="Ig-like_dom_sf"/>
</dbReference>
<feature type="compositionally biased region" description="Polar residues" evidence="25">
    <location>
        <begin position="6292"/>
        <end position="6303"/>
    </location>
</feature>
<feature type="compositionally biased region" description="Basic and acidic residues" evidence="25">
    <location>
        <begin position="3723"/>
        <end position="3742"/>
    </location>
</feature>
<dbReference type="FunFam" id="2.60.40.10:FF:000050">
    <property type="entry name" value="Titin isoform B"/>
    <property type="match status" value="1"/>
</dbReference>
<feature type="domain" description="Ig-like" evidence="30">
    <location>
        <begin position="1431"/>
        <end position="1515"/>
    </location>
</feature>
<dbReference type="SMART" id="SM00220">
    <property type="entry name" value="S_TKc"/>
    <property type="match status" value="2"/>
</dbReference>
<evidence type="ECO:0000256" key="15">
    <source>
        <dbReference type="ARBA" id="ARBA00022840"/>
    </source>
</evidence>
<evidence type="ECO:0000256" key="3">
    <source>
        <dbReference type="ARBA" id="ARBA00004496"/>
    </source>
</evidence>
<feature type="region of interest" description="Disordered" evidence="25">
    <location>
        <begin position="6071"/>
        <end position="6090"/>
    </location>
</feature>
<feature type="domain" description="Ig-like" evidence="30">
    <location>
        <begin position="5026"/>
        <end position="5115"/>
    </location>
</feature>
<keyword evidence="16" id="KW-0460">Magnesium</keyword>
<dbReference type="Pfam" id="PF00612">
    <property type="entry name" value="IQ"/>
    <property type="match status" value="1"/>
</dbReference>
<evidence type="ECO:0000259" key="29">
    <source>
        <dbReference type="PROSITE" id="PS50011"/>
    </source>
</evidence>
<evidence type="ECO:0000256" key="6">
    <source>
        <dbReference type="ARBA" id="ARBA00022443"/>
    </source>
</evidence>
<feature type="region of interest" description="Disordered" evidence="25">
    <location>
        <begin position="3723"/>
        <end position="3754"/>
    </location>
</feature>
<feature type="domain" description="Ig-like" evidence="30">
    <location>
        <begin position="3400"/>
        <end position="3484"/>
    </location>
</feature>
<feature type="compositionally biased region" description="Polar residues" evidence="25">
    <location>
        <begin position="4559"/>
        <end position="4583"/>
    </location>
</feature>
<evidence type="ECO:0000256" key="7">
    <source>
        <dbReference type="ARBA" id="ARBA00022490"/>
    </source>
</evidence>
<dbReference type="GO" id="GO:0004674">
    <property type="term" value="F:protein serine/threonine kinase activity"/>
    <property type="evidence" value="ECO:0007669"/>
    <property type="project" value="UniProtKB-KW"/>
</dbReference>
<dbReference type="PANTHER" id="PTHR35971:SF5">
    <property type="entry name" value="OBSCURIN LIKE CYTOSKELETAL ADAPTOR 1"/>
    <property type="match status" value="1"/>
</dbReference>
<feature type="domain" description="Ig-like" evidence="30">
    <location>
        <begin position="362"/>
        <end position="446"/>
    </location>
</feature>
<evidence type="ECO:0000256" key="2">
    <source>
        <dbReference type="ARBA" id="ARBA00004123"/>
    </source>
</evidence>
<evidence type="ECO:0000256" key="5">
    <source>
        <dbReference type="ARBA" id="ARBA00012513"/>
    </source>
</evidence>
<evidence type="ECO:0000256" key="21">
    <source>
        <dbReference type="ARBA" id="ARBA00047899"/>
    </source>
</evidence>
<feature type="domain" description="Ig-like" evidence="30">
    <location>
        <begin position="5120"/>
        <end position="5210"/>
    </location>
</feature>
<evidence type="ECO:0000259" key="31">
    <source>
        <dbReference type="PROSITE" id="PS50853"/>
    </source>
</evidence>
<evidence type="ECO:0000259" key="28">
    <source>
        <dbReference type="PROSITE" id="PS50010"/>
    </source>
</evidence>
<dbReference type="InterPro" id="IPR055251">
    <property type="entry name" value="SOS1_NGEF_PH"/>
</dbReference>
<evidence type="ECO:0000256" key="20">
    <source>
        <dbReference type="ARBA" id="ARBA00023319"/>
    </source>
</evidence>
<keyword evidence="15 24" id="KW-0067">ATP-binding</keyword>
<dbReference type="SMART" id="SM00409">
    <property type="entry name" value="IG"/>
    <property type="match status" value="44"/>
</dbReference>
<dbReference type="PROSITE" id="PS00107">
    <property type="entry name" value="PROTEIN_KINASE_ATP"/>
    <property type="match status" value="1"/>
</dbReference>
<feature type="domain" description="Ig-like" evidence="30">
    <location>
        <begin position="2777"/>
        <end position="2861"/>
    </location>
</feature>
<feature type="compositionally biased region" description="Basic and acidic residues" evidence="25">
    <location>
        <begin position="6126"/>
        <end position="6140"/>
    </location>
</feature>
<organism evidence="32 33">
    <name type="scientific">Carassius auratus</name>
    <name type="common">Goldfish</name>
    <dbReference type="NCBI Taxonomy" id="7957"/>
    <lineage>
        <taxon>Eukaryota</taxon>
        <taxon>Metazoa</taxon>
        <taxon>Chordata</taxon>
        <taxon>Craniata</taxon>
        <taxon>Vertebrata</taxon>
        <taxon>Euteleostomi</taxon>
        <taxon>Actinopterygii</taxon>
        <taxon>Neopterygii</taxon>
        <taxon>Teleostei</taxon>
        <taxon>Ostariophysi</taxon>
        <taxon>Cypriniformes</taxon>
        <taxon>Cyprinidae</taxon>
        <taxon>Cyprininae</taxon>
        <taxon>Carassius</taxon>
    </lineage>
</organism>
<dbReference type="SUPFAM" id="SSF49265">
    <property type="entry name" value="Fibronectin type III"/>
    <property type="match status" value="1"/>
</dbReference>
<feature type="region of interest" description="Disordered" evidence="25">
    <location>
        <begin position="6119"/>
        <end position="6197"/>
    </location>
</feature>
<dbReference type="SMART" id="SM00325">
    <property type="entry name" value="RhoGEF"/>
    <property type="match status" value="1"/>
</dbReference>
<dbReference type="PROSITE" id="PS50003">
    <property type="entry name" value="PH_DOMAIN"/>
    <property type="match status" value="1"/>
</dbReference>
<feature type="domain" description="Ig-like" evidence="30">
    <location>
        <begin position="3044"/>
        <end position="3128"/>
    </location>
</feature>
<protein>
    <recommendedName>
        <fullName evidence="5">non-specific serine/threonine protein kinase</fullName>
        <ecNumber evidence="5">2.7.11.1</ecNumber>
    </recommendedName>
</protein>
<dbReference type="Gene3D" id="2.30.30.40">
    <property type="entry name" value="SH3 Domains"/>
    <property type="match status" value="1"/>
</dbReference>
<feature type="domain" description="Ig-like" evidence="30">
    <location>
        <begin position="1253"/>
        <end position="1337"/>
    </location>
</feature>
<dbReference type="InterPro" id="IPR035526">
    <property type="entry name" value="Obscurin_SH3"/>
</dbReference>
<evidence type="ECO:0000256" key="25">
    <source>
        <dbReference type="SAM" id="MobiDB-lite"/>
    </source>
</evidence>
<feature type="compositionally biased region" description="Basic and acidic residues" evidence="25">
    <location>
        <begin position="3986"/>
        <end position="3998"/>
    </location>
</feature>
<feature type="domain" description="Ig-like" evidence="30">
    <location>
        <begin position="3133"/>
        <end position="3217"/>
    </location>
</feature>
<dbReference type="SUPFAM" id="SSF48065">
    <property type="entry name" value="DBL homology domain (DH-domain)"/>
    <property type="match status" value="1"/>
</dbReference>
<dbReference type="InterPro" id="IPR000219">
    <property type="entry name" value="DH_dom"/>
</dbReference>
<keyword evidence="14" id="KW-0418">Kinase</keyword>
<keyword evidence="9" id="KW-0597">Phosphoprotein</keyword>
<dbReference type="FunFam" id="2.60.40.10:FF:000380">
    <property type="entry name" value="obscurin isoform X3"/>
    <property type="match status" value="1"/>
</dbReference>
<name>A0A6P6PYX4_CARAU</name>
<evidence type="ECO:0000259" key="26">
    <source>
        <dbReference type="PROSITE" id="PS50002"/>
    </source>
</evidence>
<dbReference type="InterPro" id="IPR013098">
    <property type="entry name" value="Ig_I-set"/>
</dbReference>
<evidence type="ECO:0000256" key="11">
    <source>
        <dbReference type="ARBA" id="ARBA00022723"/>
    </source>
</evidence>
<feature type="domain" description="Ig-like" evidence="30">
    <location>
        <begin position="1075"/>
        <end position="1159"/>
    </location>
</feature>
<feature type="domain" description="Ig-like" evidence="30">
    <location>
        <begin position="988"/>
        <end position="1070"/>
    </location>
</feature>
<dbReference type="RefSeq" id="XP_026126546.1">
    <property type="nucleotide sequence ID" value="XM_026270761.1"/>
</dbReference>
<dbReference type="FunFam" id="2.60.40.10:FF:000707">
    <property type="entry name" value="Obscurin, cytoskeletal calmodulin and titin-interacting RhoGEF"/>
    <property type="match status" value="5"/>
</dbReference>
<dbReference type="GO" id="GO:0005737">
    <property type="term" value="C:cytoplasm"/>
    <property type="evidence" value="ECO:0007669"/>
    <property type="project" value="UniProtKB-SubCell"/>
</dbReference>
<dbReference type="SMART" id="SM00015">
    <property type="entry name" value="IQ"/>
    <property type="match status" value="1"/>
</dbReference>
<feature type="domain" description="SH3" evidence="26">
    <location>
        <begin position="4610"/>
        <end position="4677"/>
    </location>
</feature>
<dbReference type="CDD" id="cd23767">
    <property type="entry name" value="IQCD"/>
    <property type="match status" value="1"/>
</dbReference>
<feature type="domain" description="Ig-like" evidence="30">
    <location>
        <begin position="2599"/>
        <end position="2671"/>
    </location>
</feature>
<dbReference type="FunFam" id="2.60.40.10:FF:000228">
    <property type="entry name" value="obscurin isoform X4"/>
    <property type="match status" value="13"/>
</dbReference>
<dbReference type="InterPro" id="IPR001849">
    <property type="entry name" value="PH_domain"/>
</dbReference>
<reference evidence="33" key="1">
    <citation type="submission" date="2025-08" db="UniProtKB">
        <authorList>
            <consortium name="RefSeq"/>
        </authorList>
    </citation>
    <scope>IDENTIFICATION</scope>
    <source>
        <strain evidence="33">Wakin</strain>
        <tissue evidence="33">Muscle</tissue>
    </source>
</reference>
<feature type="domain" description="Ig-like" evidence="30">
    <location>
        <begin position="2421"/>
        <end position="2505"/>
    </location>
</feature>
<keyword evidence="19" id="KW-0539">Nucleus</keyword>
<dbReference type="SUPFAM" id="SSF48726">
    <property type="entry name" value="Immunoglobulin"/>
    <property type="match status" value="44"/>
</dbReference>
<feature type="domain" description="Fibronectin type-III" evidence="31">
    <location>
        <begin position="6363"/>
        <end position="6455"/>
    </location>
</feature>
<feature type="region of interest" description="Disordered" evidence="25">
    <location>
        <begin position="6254"/>
        <end position="6323"/>
    </location>
</feature>
<evidence type="ECO:0000259" key="30">
    <source>
        <dbReference type="PROSITE" id="PS50835"/>
    </source>
</evidence>
<evidence type="ECO:0000313" key="32">
    <source>
        <dbReference type="Proteomes" id="UP000515129"/>
    </source>
</evidence>
<dbReference type="SUPFAM" id="SSF50729">
    <property type="entry name" value="PH domain-like"/>
    <property type="match status" value="1"/>
</dbReference>
<dbReference type="InterPro" id="IPR017441">
    <property type="entry name" value="Protein_kinase_ATP_BS"/>
</dbReference>
<feature type="compositionally biased region" description="Basic and acidic residues" evidence="25">
    <location>
        <begin position="3842"/>
        <end position="3856"/>
    </location>
</feature>
<feature type="domain" description="Ig-like" evidence="30">
    <location>
        <begin position="3489"/>
        <end position="3575"/>
    </location>
</feature>
<dbReference type="Gene3D" id="1.20.900.10">
    <property type="entry name" value="Dbl homology (DH) domain"/>
    <property type="match status" value="1"/>
</dbReference>
<evidence type="ECO:0000256" key="10">
    <source>
        <dbReference type="ARBA" id="ARBA00022679"/>
    </source>
</evidence>
<dbReference type="InterPro" id="IPR001452">
    <property type="entry name" value="SH3_domain"/>
</dbReference>
<evidence type="ECO:0000256" key="14">
    <source>
        <dbReference type="ARBA" id="ARBA00022777"/>
    </source>
</evidence>
<dbReference type="PANTHER" id="PTHR35971">
    <property type="entry name" value="SI:DKEY-31G6.6"/>
    <property type="match status" value="1"/>
</dbReference>
<feature type="domain" description="Ig-like" evidence="30">
    <location>
        <begin position="2152"/>
        <end position="2237"/>
    </location>
</feature>
<dbReference type="InterPro" id="IPR003961">
    <property type="entry name" value="FN3_dom"/>
</dbReference>
<dbReference type="GO" id="GO:0060298">
    <property type="term" value="P:positive regulation of sarcomere organization"/>
    <property type="evidence" value="ECO:0007669"/>
    <property type="project" value="UniProtKB-ARBA"/>
</dbReference>
<dbReference type="PROSITE" id="PS50096">
    <property type="entry name" value="IQ"/>
    <property type="match status" value="1"/>
</dbReference>
<keyword evidence="6 23" id="KW-0728">SH3 domain</keyword>
<evidence type="ECO:0000256" key="1">
    <source>
        <dbReference type="ARBA" id="ARBA00001946"/>
    </source>
</evidence>
<dbReference type="GO" id="GO:0005516">
    <property type="term" value="F:calmodulin binding"/>
    <property type="evidence" value="ECO:0007669"/>
    <property type="project" value="UniProtKB-KW"/>
</dbReference>
<comment type="catalytic activity">
    <reaction evidence="22">
        <text>L-seryl-[protein] + ATP = O-phospho-L-seryl-[protein] + ADP + H(+)</text>
        <dbReference type="Rhea" id="RHEA:17989"/>
        <dbReference type="Rhea" id="RHEA-COMP:9863"/>
        <dbReference type="Rhea" id="RHEA-COMP:11604"/>
        <dbReference type="ChEBI" id="CHEBI:15378"/>
        <dbReference type="ChEBI" id="CHEBI:29999"/>
        <dbReference type="ChEBI" id="CHEBI:30616"/>
        <dbReference type="ChEBI" id="CHEBI:83421"/>
        <dbReference type="ChEBI" id="CHEBI:456216"/>
        <dbReference type="EC" id="2.7.11.1"/>
    </reaction>
</comment>
<dbReference type="OrthoDB" id="2570713at2759"/>
<dbReference type="FunFam" id="2.60.40.10:FF:000107">
    <property type="entry name" value="Myosin, light chain kinase a"/>
    <property type="match status" value="1"/>
</dbReference>
<dbReference type="InterPro" id="IPR013106">
    <property type="entry name" value="Ig_V-set"/>
</dbReference>
<feature type="compositionally biased region" description="Basic and acidic residues" evidence="25">
    <location>
        <begin position="6304"/>
        <end position="6313"/>
    </location>
</feature>
<dbReference type="FunFam" id="2.60.40.10:FF:000148">
    <property type="entry name" value="titin isoform X1"/>
    <property type="match status" value="1"/>
</dbReference>
<dbReference type="Proteomes" id="UP000515129">
    <property type="component" value="Chromosome 8"/>
</dbReference>
<evidence type="ECO:0000256" key="23">
    <source>
        <dbReference type="PROSITE-ProRule" id="PRU00192"/>
    </source>
</evidence>
<dbReference type="InterPro" id="IPR000048">
    <property type="entry name" value="IQ_motif_EF-hand-BS"/>
</dbReference>
<feature type="domain" description="Ig-like" evidence="30">
    <location>
        <begin position="1520"/>
        <end position="1604"/>
    </location>
</feature>
<keyword evidence="13 24" id="KW-0547">Nucleotide-binding</keyword>
<dbReference type="EC" id="2.7.11.1" evidence="5"/>
<feature type="compositionally biased region" description="Polar residues" evidence="25">
    <location>
        <begin position="3743"/>
        <end position="3754"/>
    </location>
</feature>
<evidence type="ECO:0000256" key="16">
    <source>
        <dbReference type="ARBA" id="ARBA00022842"/>
    </source>
</evidence>
<dbReference type="GO" id="GO:0055013">
    <property type="term" value="P:cardiac muscle cell development"/>
    <property type="evidence" value="ECO:0007669"/>
    <property type="project" value="UniProtKB-ARBA"/>
</dbReference>
<dbReference type="CDD" id="cd12025">
    <property type="entry name" value="SH3_Obscurin_like"/>
    <property type="match status" value="1"/>
</dbReference>
<feature type="region of interest" description="Disordered" evidence="25">
    <location>
        <begin position="5952"/>
        <end position="6041"/>
    </location>
</feature>
<feature type="compositionally biased region" description="Low complexity" evidence="25">
    <location>
        <begin position="5785"/>
        <end position="5795"/>
    </location>
</feature>
<keyword evidence="20" id="KW-0393">Immunoglobulin domain</keyword>
<keyword evidence="12" id="KW-0677">Repeat</keyword>
<feature type="domain" description="Ig-like" evidence="30">
    <location>
        <begin position="2331"/>
        <end position="2416"/>
    </location>
</feature>
<feature type="region of interest" description="Disordered" evidence="25">
    <location>
        <begin position="3977"/>
        <end position="4014"/>
    </location>
</feature>
<comment type="subcellular location">
    <subcellularLocation>
        <location evidence="3">Cytoplasm</location>
    </subcellularLocation>
    <subcellularLocation>
        <location evidence="2">Nucleus</location>
    </subcellularLocation>
</comment>
<keyword evidence="10" id="KW-0808">Transferase</keyword>
<feature type="domain" description="Ig-like" evidence="30">
    <location>
        <begin position="1707"/>
        <end position="1791"/>
    </location>
</feature>
<keyword evidence="7" id="KW-0963">Cytoplasm</keyword>
<evidence type="ECO:0000256" key="4">
    <source>
        <dbReference type="ARBA" id="ARBA00006692"/>
    </source>
</evidence>
<dbReference type="FunFam" id="2.60.40.10:FF:000214">
    <property type="entry name" value="titin isoform X1"/>
    <property type="match status" value="1"/>
</dbReference>
<dbReference type="SMART" id="SM00233">
    <property type="entry name" value="PH"/>
    <property type="match status" value="1"/>
</dbReference>
<evidence type="ECO:0000256" key="22">
    <source>
        <dbReference type="ARBA" id="ARBA00048679"/>
    </source>
</evidence>
<feature type="region of interest" description="Disordered" evidence="25">
    <location>
        <begin position="4289"/>
        <end position="4332"/>
    </location>
</feature>
<dbReference type="GO" id="GO:0003007">
    <property type="term" value="P:heart morphogenesis"/>
    <property type="evidence" value="ECO:0007669"/>
    <property type="project" value="UniProtKB-ARBA"/>
</dbReference>
<feature type="domain" description="Ig-like" evidence="30">
    <location>
        <begin position="1885"/>
        <end position="1969"/>
    </location>
</feature>
<feature type="domain" description="Ig-like" evidence="30">
    <location>
        <begin position="4360"/>
        <end position="4448"/>
    </location>
</feature>
<feature type="region of interest" description="Disordered" evidence="25">
    <location>
        <begin position="3794"/>
        <end position="3856"/>
    </location>
</feature>
<dbReference type="GO" id="GO:0005085">
    <property type="term" value="F:guanyl-nucleotide exchange factor activity"/>
    <property type="evidence" value="ECO:0007669"/>
    <property type="project" value="InterPro"/>
</dbReference>
<feature type="domain" description="Ig-like" evidence="30">
    <location>
        <begin position="95"/>
        <end position="178"/>
    </location>
</feature>
<feature type="domain" description="Ig-like" evidence="30">
    <location>
        <begin position="183"/>
        <end position="274"/>
    </location>
</feature>
<evidence type="ECO:0000256" key="18">
    <source>
        <dbReference type="ARBA" id="ARBA00023157"/>
    </source>
</evidence>
<evidence type="ECO:0000256" key="17">
    <source>
        <dbReference type="ARBA" id="ARBA00022860"/>
    </source>
</evidence>
<feature type="domain" description="DH" evidence="28">
    <location>
        <begin position="4707"/>
        <end position="4889"/>
    </location>
</feature>
<dbReference type="PROSITE" id="PS50011">
    <property type="entry name" value="PROTEIN_KINASE_DOM"/>
    <property type="match status" value="2"/>
</dbReference>
<dbReference type="PROSITE" id="PS50853">
    <property type="entry name" value="FN3"/>
    <property type="match status" value="1"/>
</dbReference>
<evidence type="ECO:0000313" key="33">
    <source>
        <dbReference type="RefSeq" id="XP_026126546.1"/>
    </source>
</evidence>
<dbReference type="CTD" id="445358"/>
<evidence type="ECO:0000259" key="27">
    <source>
        <dbReference type="PROSITE" id="PS50003"/>
    </source>
</evidence>
<dbReference type="PROSITE" id="PS50002">
    <property type="entry name" value="SH3"/>
    <property type="match status" value="1"/>
</dbReference>
<feature type="domain" description="Protein kinase" evidence="29">
    <location>
        <begin position="5467"/>
        <end position="5720"/>
    </location>
</feature>
<feature type="domain" description="Ig-like" evidence="30">
    <location>
        <begin position="2510"/>
        <end position="2594"/>
    </location>
</feature>
<dbReference type="Pfam" id="PF00069">
    <property type="entry name" value="Pkinase"/>
    <property type="match status" value="2"/>
</dbReference>
<feature type="domain" description="Ig-like" evidence="30">
    <location>
        <begin position="2866"/>
        <end position="2950"/>
    </location>
</feature>
<feature type="domain" description="Ig-like" evidence="30">
    <location>
        <begin position="2063"/>
        <end position="2147"/>
    </location>
</feature>
<keyword evidence="18" id="KW-1015">Disulfide bond</keyword>
<dbReference type="Gene3D" id="1.10.510.10">
    <property type="entry name" value="Transferase(Phosphotransferase) domain 1"/>
    <property type="match status" value="2"/>
</dbReference>
<dbReference type="CDD" id="cd00096">
    <property type="entry name" value="Ig"/>
    <property type="match status" value="15"/>
</dbReference>
<dbReference type="InterPro" id="IPR000719">
    <property type="entry name" value="Prot_kinase_dom"/>
</dbReference>
<dbReference type="PROSITE" id="PS50835">
    <property type="entry name" value="IG_LIKE"/>
    <property type="match status" value="39"/>
</dbReference>
<dbReference type="InterPro" id="IPR035899">
    <property type="entry name" value="DBL_dom_sf"/>
</dbReference>
<dbReference type="Gene3D" id="2.60.40.10">
    <property type="entry name" value="Immunoglobulins"/>
    <property type="match status" value="46"/>
</dbReference>
<feature type="region of interest" description="Disordered" evidence="25">
    <location>
        <begin position="4537"/>
        <end position="4607"/>
    </location>
</feature>
<feature type="domain" description="PH" evidence="27">
    <location>
        <begin position="4907"/>
        <end position="5016"/>
    </location>
</feature>
<dbReference type="Pfam" id="PF07679">
    <property type="entry name" value="I-set"/>
    <property type="match status" value="41"/>
</dbReference>
<sequence>MALNRIQLVKGLEDVTLCEKEACTFEVVLSHAYIQGQWSRDGVPLKSRPVCRIATQGKKHTLTLTRVTVADMGVISFKAEGIESSAMLTVKARNIKIVKALQNVSVTERESVTFICEVNWEDVDGKWYKDDSRLRAGDNVKIKCEGKTHSLTYKSVKPEDAGEIRFTAERVSSTATLGVKELPVHIVKPLRVKIAMYKHRALLECQVSRVNAVVKWYRRNHEIVPNRKYQTISEGVYRQLIIDDVGSSDEDTFTCDAVDDRTSCQLFVEEQAISILKGLSSVEVMEPKEARFKVETSIKLERAPKWTLNGQILCPCPEIRIERQGTSNRLIFTQTDSIMCGTVQFTSGKSKSEAQLTVTERPLIVKQPISDVEVKENRSVTLSCEFCPSPRVVRWFKGRTPLFASNKYTMKREKNRVEMTIMGVKAADSGEYRCLAGGSEARGRVSVEVKRLKIIRHLEQVEVEEDGTAVFSCELNHESPSVQWLLNDRVLYTNYINKIQNSGKAYSLILKRLAPQESRVTFKTFDISESAFLRVREKPAVFLRSLEDVAGEERGEILLQCDVSKPSVTPVWRKDGEILTASEKYEILHVGKSLTLIIHKLRKDDGGEYSCDIGCSQTKAKVIVRDLRITIVKRIRTTAVLEGESCSFECVLSHDIIDEALWILNGQLIVSNGRIIVSNKGCKYTMSIQEVTISDAGEVVFTIKELSCRTMLFVKEKPVRVFRDMLNVKATPGEDPELSCEITKPDATIKWLKNGRLIRVSPKYEITQNNYLVKLIIHNAAIMDSGEYCCEADGIATRARLEVRDLQHTFAKELKDMRAEEKGMVTMECETRRPAATVTWLKGLMVLSSGQKYMMKKKDVVLTLTIFNLEKSDSAVYTCDVGTMQSRALLTIQGQKVVIVDELEDKECLEGDTITFKCRICPSDYTDVKWYLDETLLYTNDLNEIKMIPGGYHTLTFKQLARKDTGTISFEAGDKRSYASLLVRERRPTITKALEDTEAIEGGSLVLLCKTSKPCHIVWYKDGCLIWNSSKFLVSRSGNEARLAIRDVKDSDGGLYECDAGSVSTKATVSVKVIPAEFTKALQNQEVKEGESVTLMCEYSIPGVQFVWRKGPETLKSSEKYHMRQRKSCISLTIHNLKPEDSGNYTCICRDQRTMATLTVNEVPISFIKELKNQEIDEGKNVTLRCELSKAGIPVEWLKGEQTLLPGEKYQMRHIVTILELVIRNPVHEDSGTYICVCDDQRTKAIVKIRTQPVTFKQKLRNQMVEEGNSIILHCEISKPDISVQWRKGSSLLRSGEKYKIRQRGCMLELKIFNLTQDDSGVYSCTSETAETSANITVSAQPVTFKDKLKNLEAVEGNMVTLHCELSKTGVPVEWWNGEELLQPGEKYKMRERGTSVELIICEAKPEDSGVYRCVCGDQKTKATVKIVGAPASFKENLKNQEALEGKSVTLHCELSKAGVPVEWWRGDKPLLPGPHYQMRLDGKTAELKITNVFPDDAGIYSCVTGSQKTTAEVKVKPLPITFKRELQNQISTEGKSAVFTCELSKPGAPVEWRKGRVMLKSGAKYQMTLEGRLTKLLINNLVEGDAGNYTCKTKDSQSTAELTVQGLFNSWLPKGLPAIFKTNLKNQETQEGNSVNLHCELSKAGVRVEWWKGEELLKTGEKYQLRQKEATVELLIRKAQPEDSGVYRCICGDYKTEATIKVNALPITFKQELKDQEGEEGNNITLRCELSKASADVKWLKGDEVLKHGEKYQLRQIATKMELVIRKAIPEDSGVYFCVCPDQTSKATVKINALPITFKQNLRNQEVVEGNTVAFRCELSKPGATVKWWRGEEVLQGGEKYQMRNEGRIAELLIKNVNSEDVDFYSCTTGKEKTTAEVKVRALPVTFKRELQNELTKEGGQAVFSCELSKPGAQVDWRKGRIILKPDDKYEMKQEGTFTKLVIRNVEASDAGNYSCKTKDSESTAELTVKVPPITFKVKLKNQEVEEENKLVLHCELSKAGCPVEWRKGEELLRSGYKYQIQEHDVTRELIITKAMPEDSGVYSCICGEQKTKATIRVFATPVTFKQNLKNQEAPEGGVVILHCELSKAGVPVTWLKGDEELCNGNRYKIKQEGLVAELHIKNVLPKDVGEYSCIVGDQKTTAEVNVRAAASVFFEKELESQEAMEGDSVLFRCLLSSDNAPVTWRKDINQITQGGRYTLHRKGSTQELEIRKLRMQDAGMYSCSVRGKNTSATLRVIERVRIVKGLRDLTVTAGESAHFVCELSHENILDGVWWLGSNELQENEMNQMSVCGREHHLVLTMTTTEESGVVSFVVGNEKTSACLRVNSKPTVLIEERLKDMTIFEGDSATLSCVTSDTCTPVTWKRNNVTLLSGEKYEPLKHGKRNVLLIHKVRKEDAGIYMCDTGDMQSSATLTVKERPLFFCRELQNQEAEEGETTFLCCELSQPGVAVEWKKGAILLRPGNKYEIKQDGCEQQLQINDLTSQDSGAYRCCADGIETRASITVKERPLFFHEELQNQEAEEGESAFLCCELSKPGVAVQWKKGAMLLKNGHKYEMTQEGNEVQLQIHDLTSQDSGIYRCCAGNIETRANIIVKEQPLFFCEELHNQEAEEGETAFLCCELSKPGVEVQWKKGAIRLRPGDKYEMKQDGCKVQLQIHGLTRQDSGTYKCCSGSLVTTASIVVKEHPLYFIKMLECQEAEEGETAFLCCELSKPGAAVQWKKGSVLLKPGRKYEIKQNGSELQLQIHELTSQDSCVYTCCVGSLVTSASLEVKEQPLFFCEELQKQEVEEGESAILSCELSKPGVEVQWRKGTVLLRPGNKYEMKQDGCKLQLLIYEFNSQDSGVYKCCAGSLVTTASIDVKESPVVFQEELQSLEAEEGGTATLTCELSKPGVAVQWKKATVLLKPGNKYEMKQDGCLQQLQIYDLKHEDSGLYKCCAGSLVTTASLVVKEHRLFFSKELQNQEAEEGRTAILCCELSKPGVSVQWKKGTVLLKSSNKYKIKEDGCQLQLQIHELTAQDSGAYKCCAGSLVTTGSLVITEKPLYFSEELQNQKAEEGKTVTLHCELSKPGVSVQWKKGTFLLKASKKYDIKQDGRELQLQINELTAQDSGTYKCCVGNLVTTASLVVKEQPLFFSEELQNQEAEEGNTITLHCELSKPGVSVQWKKGTVLLKPSKKYIIKQDGRELQLQIHELTTQDSGVYKCCVGSLVTTASLVVKEHSLFFSEELQNQEAEEGKTAILCCELSKSGISVQWKKGTVLLKPSKKYEIKQNGRQLQLQIHDLTVQDSGDYKCCVGNLVTTASFVVKEKPLFFSNELQNQEAEEGKTAILCCELSKSGVSVHWKKGTVLLKPSKKYEIKQDGRQLQLCIHELTTQDNGDYKCCVGSLLTTCSVTVKEQPIFFCKNLQSLEAEEGETVTLICEISKPGVAVQWKKGTVLLKAGNKYEMKQNGCVLQLQIRDLKSDDSGSYKCCTGSVVTTASLVVNEHPLFFSKELQNQEAEEGKTVTLYCELSKPGVSVQWKKGAVILKPCKKYEIKQDGHQLQLQIHEVTAQDSGVYKCCAGSLATNGSIKVTEQPLFFCKNLQNLESEEGETAFLTCELSKPGVAVQWKKGSVLIKPGNKYEMKQNGSELHLQIHDLKCQDSGVYKCCAAKMETKASVVVKESPPKIKDIPQAPPRIKGKNIMEETHSGLDHKKQAAVIEESDISIFDPSEVHFQDLCEKPTDDQEVKPKSLVRQKGEDVSSSMVISESTCTMGEPEISSLAINVHKEQRKKELDTNSKWVTKISVDQHNEEISGQVQKKTPSIDPGEQSKEPPREVPLPPPRSKGKATHPDDSIQDQHSVKEPTLDKRGKKQDVVVEATVETTKASKHVDLTVSLPKENVSQLHVETKRQPYVLEAKIQDMDIKQCVDTTLKISEHGLNTPVFEEITAKHIESSHLEQPCHLEGNNQYIKQKSTVNKEPKQEQIVSKETELEEFAPQTNTNKEPKQKSLDKNVAHENQNVQSEERSEIKKVKSIDEHHGQITKNITEQPSIAITSQKPKKPILCAQRDSSMPVKDVQKELQAGELNLPHIDSGELKHVQQVVDEHHGKVPKHVTEKPKQIAITSQKFKEEIITAVKTTAIKDVQKYSEEGELNLPHTDSEDVKNVKQALDEDKVKVRKPVTGKATNIAIASKFKEETIPAEKATTMSIKDVQRVSQEVEPNVQHIDSGDEKNVKQVIDEHNVKVPKHVKEKAPSITRPQIIPPKKAVTISFREVQKASQEVEPNLPHMDDKDQKNLKEVVIEGQKEDVSRGLSSQPEEMMPEQITSVDTDKQKSLKAEQGGPGIDIDSEDEPEMLEAAIKIQAAFKGYKTRKDMRPIFKEVFKNQNINLGGTAFLECVVEGKISNVRWLKDGVTLKPGERHKITHNAYGRCLLEISSFTNKDAGIYTCEVANKFGAVSYNGNVMVGKPQKPSQTIQTAQTPSTEMVTEKEVLPTINTEEESLRLVYDLPADDTYSKIQEKRRSLISVSSISCYSDYDTAPDVETDYQSRMMAVKRPKTAKTEASTTQTSKEENIITVQSPKNTDQLKVKGGNSQSQTPSPKRIHSYKSSANAESFSESDGDDDRGETFDIYVAKSDCQPLGGNKEAFVLKEGQFVEVLDSAHPVRWLVRTKPTKLTPSRQGWVSPAYLEKKTREIFSLAHEAETKESPEKGKTVFTKDEHSLIQSRLIKGLLDGENNFVRELNFFVEHHLQYLETSTQVPLTILSQKEYIFRNIRDIASFHECCILPKLEMCFSDDDVAQCFVSYALDFEMYLQFITGLPQAEACISEKNTQHFFKQYANTELAHLDTQVFSVSTYLQRPMERIQTYKNVLKELIRNKAKSGQNCCLLEDAFAIVSSLPWRAENLHHLSMIEDYPAPLKGLGEPIRQGYFTVWEEIPEVKISQRGHHRHVFLFKDCIVFCKPKRELCTYTEAYIFKNKMKLSDIDVKDTVEGDDRSFGLWHEHRGMVRKIILQARSILLRLSWLKDLRDLQQRSKQPTWTAPCFEQHLSDYPAKLGQTVKLVCKVTGTPKPVIKWYKDGHAVKEDEHHITSEGQLGACYLVLTGVIEADSGQYMCYATNHAGNASTLANIMIDVPPSFTTRLQNSVLVKGQDVQFRCSTQSAPLPSIRWFKDGIQLEDNRKHQIQSDVQTGILTLTIKRAEEADLGQYQCELQNEVGSAKCKAELCPPAPLPVSVRTQKQSQTTPTSVSHFQELLGLEETFDGIAQTIKNFIGHLHWEMLYHFLLCLYACPFTDPQSDGWSSSFVKNLFHILFQTGNPEPSAAGVEDPQTLKEQDDMERQVQVAQEEGPVEPEEHFYSDTEEEFLTEPPAVQVAIEDLTVRPGQPATFSAIITGQPSPDIQWFKDDKEILSNDYTEICQSNARCSLTLLNTQIEDCGTYSCIAINSAGQASCLAKLSVDTGPDEIEEEREVEFGKRRKLHSVYDVHEEIGRGTFGVVKKVTHKANGECFAAKFLPLRSRTRTRAFQERDLLSRLAHRRLACLLDFFTTRRTLVLVVELCSTQGLLDHLFLKGSVSEREVQLYIQQVLEGIGYMHSMNILHLDIKTDNILMVSPAREDIKICDFGFCQEIDNSRHQYSKFGTPEFVAPEIVHQEPVTVTTDIWSLGVVTYLCLTSHCPFFGENDRSTLMKVAEGVLYWDTPEITSRSVEAQDFLHRVLQPDPEMRPSASECLSHEWFQGYYEDEEPEHINTKNLKSFISRRKWQRSLTCLGSVLTLRPIPELLEAPLRDVSITATRETQEPSSTSLSSGSSSEFDEADSWDFFQQVSQEDEDDLEEEEEYDPYTPVSKMPTVLKLDEEDVLIGEDRFHSGPLVIPMTAPSTEPVSLERTDSSPYLHLSERDEGLDPIPRRSLIKSTFYCSSEQLSPMSARHMTLRDKIQAKKQERGRKPLRASLSGRLNEPLIEYVEDSPDLEANRNQRRGSMHSSMLKSSSFDSGVSAAHPSIHTQRRSRSLDVYTQRSPASIEPTVQGEEDEHDVEESQKPDVTDEEEEKTEEVQVRRKLCRRSAFLSKKGPLIVRKVRAQVCEPEEGHQPALQSSCEEDDQLQVTETDTRHLGDEESVDGSQLSLACSLDHGSEASSRIGSHEELSHRHHHEESLIAGSSGKTSPCSLLQDSEDEDMERVLRSLRQDLPKAPPRRRSNSSSSGLNEMRNRSDVLLRRSSSAVPVQAAVAGRESIELLQRHASAPALQAKPPSGKSSKAGFMKIFRKHSWASHSSPQLEGSEKKQTEGASSQPKSPLLTLRKKMRASASSITKLFTRQPSKEDEEKKKGGPIVKNSSPVIPEKMTTVMTTSSESPQKKSKLFSLKVPIFKKTKESPVKPSRPDVIQLAGGGALVFWKPVPSKELVTYCIQYSVNGVEWRMLAENVTDSCFTVNALPRGPGYMFRVSHNTKRGLAPFSDPSPPAFMATPYEDSHNPLIKMESIGSKVTVPGGLGTEKSFSFLSEINRGRFSVVMQCEDSRSSQMLAAKITLYRPEQRQLVLKEYQLLRRLNHPRIVQLQSAILSPTFLVLIEELCSGRELLYNLAERTLYSETQVTNLLEQILSAVDYLHSRRIVHLDLKSDNMLVTGRNVVKIVDLGSAQPFTPGQALNIEHIKEITDNKGYIVLPKAPEILEGQGVGPETDIWAVGVLAFIMLSADSPFHADINWERDRNIKKGKIQFNRCYPGLSEGAINFMKNTLSNKAWARHTAAEWLQNPWIQGDRPPSKHTDSVVCFSTDKLQAYLREREVKRDHIRTKINLPFP</sequence>
<feature type="domain" description="Ig-like" evidence="30">
    <location>
        <begin position="2954"/>
        <end position="3041"/>
    </location>
</feature>
<feature type="domain" description="Ig-like" evidence="30">
    <location>
        <begin position="3578"/>
        <end position="3662"/>
    </location>
</feature>
<proteinExistence type="inferred from homology"/>
<dbReference type="InterPro" id="IPR013783">
    <property type="entry name" value="Ig-like_fold"/>
</dbReference>
<feature type="domain" description="Ig-like" evidence="30">
    <location>
        <begin position="1342"/>
        <end position="1426"/>
    </location>
</feature>
<dbReference type="PROSITE" id="PS00108">
    <property type="entry name" value="PROTEIN_KINASE_ST"/>
    <property type="match status" value="2"/>
</dbReference>
<dbReference type="SMART" id="SM00406">
    <property type="entry name" value="IGv"/>
    <property type="match status" value="13"/>
</dbReference>
<dbReference type="InterPro" id="IPR008271">
    <property type="entry name" value="Ser/Thr_kinase_AS"/>
</dbReference>
<dbReference type="PROSITE" id="PS50010">
    <property type="entry name" value="DH_2"/>
    <property type="match status" value="1"/>
</dbReference>
<keyword evidence="8" id="KW-0723">Serine/threonine-protein kinase</keyword>
<feature type="domain" description="Protein kinase" evidence="29">
    <location>
        <begin position="6483"/>
        <end position="6742"/>
    </location>
</feature>
<dbReference type="Pfam" id="PF00621">
    <property type="entry name" value="RhoGEF"/>
    <property type="match status" value="1"/>
</dbReference>
<feature type="domain" description="Ig-like" evidence="30">
    <location>
        <begin position="1796"/>
        <end position="1880"/>
    </location>
</feature>
<dbReference type="InterPro" id="IPR003599">
    <property type="entry name" value="Ig_sub"/>
</dbReference>
<feature type="domain" description="Ig-like" evidence="30">
    <location>
        <begin position="718"/>
        <end position="802"/>
    </location>
</feature>
<accession>A0A6P6PYX4</accession>
<feature type="compositionally biased region" description="Polar residues" evidence="25">
    <location>
        <begin position="4590"/>
        <end position="4599"/>
    </location>
</feature>
<dbReference type="InterPro" id="IPR007110">
    <property type="entry name" value="Ig-like_dom"/>
</dbReference>
<feature type="compositionally biased region" description="Basic and acidic residues" evidence="25">
    <location>
        <begin position="6164"/>
        <end position="6174"/>
    </location>
</feature>
<dbReference type="Pfam" id="PF22697">
    <property type="entry name" value="SOS1_NGEF_PH"/>
    <property type="match status" value="1"/>
</dbReference>
<feature type="compositionally biased region" description="Polar residues" evidence="25">
    <location>
        <begin position="6146"/>
        <end position="6156"/>
    </location>
</feature>
<keyword evidence="32" id="KW-1185">Reference proteome</keyword>
<evidence type="ECO:0000256" key="24">
    <source>
        <dbReference type="PROSITE-ProRule" id="PRU10141"/>
    </source>
</evidence>
<dbReference type="GO" id="GO:0046872">
    <property type="term" value="F:metal ion binding"/>
    <property type="evidence" value="ECO:0007669"/>
    <property type="project" value="UniProtKB-KW"/>
</dbReference>
<evidence type="ECO:0000256" key="13">
    <source>
        <dbReference type="ARBA" id="ARBA00022741"/>
    </source>
</evidence>
<keyword evidence="11" id="KW-0479">Metal-binding</keyword>
<dbReference type="SMART" id="SM00408">
    <property type="entry name" value="IGc2"/>
    <property type="match status" value="37"/>
</dbReference>
<dbReference type="InterPro" id="IPR011993">
    <property type="entry name" value="PH-like_dom_sf"/>
</dbReference>
<dbReference type="FunFam" id="3.30.200.20:FF:000424">
    <property type="entry name" value="obscurin isoform X5"/>
    <property type="match status" value="1"/>
</dbReference>
<feature type="domain" description="Ig-like" evidence="30">
    <location>
        <begin position="3221"/>
        <end position="3306"/>
    </location>
</feature>
<dbReference type="GO" id="GO:0005634">
    <property type="term" value="C:nucleus"/>
    <property type="evidence" value="ECO:0007669"/>
    <property type="project" value="UniProtKB-SubCell"/>
</dbReference>
<feature type="domain" description="Ig-like" evidence="30">
    <location>
        <begin position="808"/>
        <end position="891"/>
    </location>
</feature>
<comment type="similarity">
    <text evidence="4">Belongs to the protein kinase superfamily. CAMK Ser/Thr protein kinase family.</text>
</comment>
<gene>
    <name evidence="33" type="primary">obscna</name>
</gene>
<feature type="domain" description="Ig-like" evidence="30">
    <location>
        <begin position="1973"/>
        <end position="2058"/>
    </location>
</feature>
<dbReference type="InterPro" id="IPR003598">
    <property type="entry name" value="Ig_sub2"/>
</dbReference>
<feature type="region of interest" description="Disordered" evidence="25">
    <location>
        <begin position="5776"/>
        <end position="5799"/>
    </location>
</feature>
<dbReference type="GO" id="GO:0005524">
    <property type="term" value="F:ATP binding"/>
    <property type="evidence" value="ECO:0007669"/>
    <property type="project" value="UniProtKB-UniRule"/>
</dbReference>
<evidence type="ECO:0000256" key="19">
    <source>
        <dbReference type="ARBA" id="ARBA00023242"/>
    </source>
</evidence>
<dbReference type="SUPFAM" id="SSF56112">
    <property type="entry name" value="Protein kinase-like (PK-like)"/>
    <property type="match status" value="2"/>
</dbReference>
<dbReference type="FunFam" id="2.60.40.10:FF:000425">
    <property type="entry name" value="Myosin light chain kinase"/>
    <property type="match status" value="1"/>
</dbReference>
<dbReference type="KEGG" id="caua:113107925"/>
<evidence type="ECO:0000256" key="8">
    <source>
        <dbReference type="ARBA" id="ARBA00022527"/>
    </source>
</evidence>
<feature type="domain" description="Ig-like" evidence="30">
    <location>
        <begin position="5353"/>
        <end position="5441"/>
    </location>
</feature>
<feature type="domain" description="Ig-like" evidence="30">
    <location>
        <begin position="1164"/>
        <end position="1247"/>
    </location>
</feature>
<comment type="catalytic activity">
    <reaction evidence="21">
        <text>L-threonyl-[protein] + ATP = O-phospho-L-threonyl-[protein] + ADP + H(+)</text>
        <dbReference type="Rhea" id="RHEA:46608"/>
        <dbReference type="Rhea" id="RHEA-COMP:11060"/>
        <dbReference type="Rhea" id="RHEA-COMP:11605"/>
        <dbReference type="ChEBI" id="CHEBI:15378"/>
        <dbReference type="ChEBI" id="CHEBI:30013"/>
        <dbReference type="ChEBI" id="CHEBI:30616"/>
        <dbReference type="ChEBI" id="CHEBI:61977"/>
        <dbReference type="ChEBI" id="CHEBI:456216"/>
        <dbReference type="EC" id="2.7.11.1"/>
    </reaction>
</comment>
<feature type="binding site" evidence="24">
    <location>
        <position position="5496"/>
    </location>
    <ligand>
        <name>ATP</name>
        <dbReference type="ChEBI" id="CHEBI:30616"/>
    </ligand>
</feature>
<dbReference type="CDD" id="cd20971">
    <property type="entry name" value="IgI_1_Titin-A168_like"/>
    <property type="match status" value="1"/>
</dbReference>
<dbReference type="Gene3D" id="2.30.29.30">
    <property type="entry name" value="Pleckstrin-homology domain (PH domain)/Phosphotyrosine-binding domain (PTB)"/>
    <property type="match status" value="1"/>
</dbReference>